<dbReference type="OrthoDB" id="4009323at2759"/>
<dbReference type="InParanoid" id="A5E2P1"/>
<evidence type="ECO:0008006" key="3">
    <source>
        <dbReference type="Google" id="ProtNLM"/>
    </source>
</evidence>
<protein>
    <recommendedName>
        <fullName evidence="3">Autophagy-related protein 17</fullName>
    </recommendedName>
</protein>
<dbReference type="KEGG" id="lel:PVL30_004702"/>
<dbReference type="EMBL" id="CH981528">
    <property type="protein sequence ID" value="EDK45699.1"/>
    <property type="molecule type" value="Genomic_DNA"/>
</dbReference>
<sequence>MTVSSQEESLQAFVILLDYVLKLELHILNFTIEISSYIQNQSIYRTRNLTFLDLSTKDLEALNDTVSLITKYRDQISKSHFLHHNSEVHNQALEDVIEKIILLERQIRNVYQCSCPLKKLLINHFILKQSIDKTINLLITQHRELQKITSLSYEIAEHKIAELSSYSYPVLDQVMAQYLHITETITAKYPFSQDFTIFGLYMEKTTIIIDTNRIKYHNLQNSILQRILADEGDSSSNSFTDQEIKIIDLMEYLTAHLDFIPHVLKVLGQFQRIIHETQLLLQAKEKLLQESLSHLQLSEHHQQQQQKRDTNTTSAKFLLEIDHFVDQVVVGGTIGLSKVQCYKSTIQFLSICAEEMSQEISSIENNFGDIPTYARTDFIKSFDVFALYRDCLSEFSNFLTDTTRGDTNSHKIIDTMRVEFEELDEALKGAYFQVLEQIPILNLEEKIVRSIMQKV</sequence>
<evidence type="ECO:0000313" key="2">
    <source>
        <dbReference type="Proteomes" id="UP000001996"/>
    </source>
</evidence>
<dbReference type="HOGENOM" id="CLU_653797_0_0_1"/>
<reference evidence="1 2" key="1">
    <citation type="journal article" date="2009" name="Nature">
        <title>Evolution of pathogenicity and sexual reproduction in eight Candida genomes.</title>
        <authorList>
            <person name="Butler G."/>
            <person name="Rasmussen M.D."/>
            <person name="Lin M.F."/>
            <person name="Santos M.A."/>
            <person name="Sakthikumar S."/>
            <person name="Munro C.A."/>
            <person name="Rheinbay E."/>
            <person name="Grabherr M."/>
            <person name="Forche A."/>
            <person name="Reedy J.L."/>
            <person name="Agrafioti I."/>
            <person name="Arnaud M.B."/>
            <person name="Bates S."/>
            <person name="Brown A.J."/>
            <person name="Brunke S."/>
            <person name="Costanzo M.C."/>
            <person name="Fitzpatrick D.A."/>
            <person name="de Groot P.W."/>
            <person name="Harris D."/>
            <person name="Hoyer L.L."/>
            <person name="Hube B."/>
            <person name="Klis F.M."/>
            <person name="Kodira C."/>
            <person name="Lennard N."/>
            <person name="Logue M.E."/>
            <person name="Martin R."/>
            <person name="Neiman A.M."/>
            <person name="Nikolaou E."/>
            <person name="Quail M.A."/>
            <person name="Quinn J."/>
            <person name="Santos M.C."/>
            <person name="Schmitzberger F.F."/>
            <person name="Sherlock G."/>
            <person name="Shah P."/>
            <person name="Silverstein K.A."/>
            <person name="Skrzypek M.S."/>
            <person name="Soll D."/>
            <person name="Staggs R."/>
            <person name="Stansfield I."/>
            <person name="Stumpf M.P."/>
            <person name="Sudbery P.E."/>
            <person name="Srikantha T."/>
            <person name="Zeng Q."/>
            <person name="Berman J."/>
            <person name="Berriman M."/>
            <person name="Heitman J."/>
            <person name="Gow N.A."/>
            <person name="Lorenz M.C."/>
            <person name="Birren B.W."/>
            <person name="Kellis M."/>
            <person name="Cuomo C.A."/>
        </authorList>
    </citation>
    <scope>NUCLEOTIDE SEQUENCE [LARGE SCALE GENOMIC DNA]</scope>
    <source>
        <strain evidence="2">ATCC 11503 / BCRC 21390 / CBS 2605 / JCM 1781 / NBRC 1676 / NRRL YB-4239</strain>
    </source>
</reference>
<accession>A5E2P1</accession>
<organism evidence="1 2">
    <name type="scientific">Lodderomyces elongisporus (strain ATCC 11503 / CBS 2605 / JCM 1781 / NBRC 1676 / NRRL YB-4239)</name>
    <name type="common">Yeast</name>
    <name type="synonym">Saccharomyces elongisporus</name>
    <dbReference type="NCBI Taxonomy" id="379508"/>
    <lineage>
        <taxon>Eukaryota</taxon>
        <taxon>Fungi</taxon>
        <taxon>Dikarya</taxon>
        <taxon>Ascomycota</taxon>
        <taxon>Saccharomycotina</taxon>
        <taxon>Pichiomycetes</taxon>
        <taxon>Debaryomycetaceae</taxon>
        <taxon>Candida/Lodderomyces clade</taxon>
        <taxon>Lodderomyces</taxon>
    </lineage>
</organism>
<dbReference type="Proteomes" id="UP000001996">
    <property type="component" value="Unassembled WGS sequence"/>
</dbReference>
<dbReference type="GeneID" id="5231928"/>
<evidence type="ECO:0000313" key="1">
    <source>
        <dbReference type="EMBL" id="EDK45699.1"/>
    </source>
</evidence>
<gene>
    <name evidence="1" type="ORF">LELG_03878</name>
</gene>
<proteinExistence type="predicted"/>
<name>A5E2P1_LODEL</name>
<dbReference type="AlphaFoldDB" id="A5E2P1"/>
<keyword evidence="2" id="KW-1185">Reference proteome</keyword>